<reference evidence="1 2" key="1">
    <citation type="submission" date="2021-03" db="EMBL/GenBank/DDBJ databases">
        <authorList>
            <person name="King G.J."/>
            <person name="Bancroft I."/>
            <person name="Baten A."/>
            <person name="Bloomfield J."/>
            <person name="Borpatragohain P."/>
            <person name="He Z."/>
            <person name="Irish N."/>
            <person name="Irwin J."/>
            <person name="Liu K."/>
            <person name="Mauleon R.P."/>
            <person name="Moore J."/>
            <person name="Morris R."/>
            <person name="Ostergaard L."/>
            <person name="Wang B."/>
            <person name="Wells R."/>
        </authorList>
    </citation>
    <scope>NUCLEOTIDE SEQUENCE [LARGE SCALE GENOMIC DNA]</scope>
    <source>
        <strain evidence="1">R-o-18</strain>
        <tissue evidence="1">Leaf</tissue>
    </source>
</reference>
<gene>
    <name evidence="1" type="primary">A09p031280.1_BraROA</name>
    <name evidence="1" type="ORF">IGI04_035358</name>
</gene>
<dbReference type="EMBL" id="JADBGQ010000008">
    <property type="protein sequence ID" value="KAG5383888.1"/>
    <property type="molecule type" value="Genomic_DNA"/>
</dbReference>
<proteinExistence type="predicted"/>
<keyword evidence="2" id="KW-1185">Reference proteome</keyword>
<evidence type="ECO:0000313" key="1">
    <source>
        <dbReference type="EMBL" id="KAG5383888.1"/>
    </source>
</evidence>
<protein>
    <submittedName>
        <fullName evidence="1">Uncharacterized protein</fullName>
    </submittedName>
</protein>
<dbReference type="Proteomes" id="UP000823674">
    <property type="component" value="Chromosome A09"/>
</dbReference>
<organism evidence="1 2">
    <name type="scientific">Brassica rapa subsp. trilocularis</name>
    <dbReference type="NCBI Taxonomy" id="1813537"/>
    <lineage>
        <taxon>Eukaryota</taxon>
        <taxon>Viridiplantae</taxon>
        <taxon>Streptophyta</taxon>
        <taxon>Embryophyta</taxon>
        <taxon>Tracheophyta</taxon>
        <taxon>Spermatophyta</taxon>
        <taxon>Magnoliopsida</taxon>
        <taxon>eudicotyledons</taxon>
        <taxon>Gunneridae</taxon>
        <taxon>Pentapetalae</taxon>
        <taxon>rosids</taxon>
        <taxon>malvids</taxon>
        <taxon>Brassicales</taxon>
        <taxon>Brassicaceae</taxon>
        <taxon>Brassiceae</taxon>
        <taxon>Brassica</taxon>
    </lineage>
</organism>
<sequence>MKAISPTNKLMMQSFLYNCKINMFKKMFELDKCNTSPRIETITLSDLKQEELEVLLISSIAMAQWFERKGRNMCDHSIVQPTNMSSST</sequence>
<comment type="caution">
    <text evidence="1">The sequence shown here is derived from an EMBL/GenBank/DDBJ whole genome shotgun (WGS) entry which is preliminary data.</text>
</comment>
<evidence type="ECO:0000313" key="2">
    <source>
        <dbReference type="Proteomes" id="UP000823674"/>
    </source>
</evidence>
<name>A0ABQ7LBG9_BRACM</name>
<accession>A0ABQ7LBG9</accession>